<sequence>MKPEHGVHMGNSLQDQLLQAGLVSSQQAKQTHSKKRKQRRQGSDTESAERREALARAEAEKAARDRELNRQREEEAALKAAQSALRELIHRHRVARVDGDLAYNFADGSALKRLHVNAAQHAAIVGGQLTIVRQDTFYELIPAEIAARVAERDPRRILVWNQCGEQSAEEDDYAEYQVPDDLMW</sequence>
<feature type="compositionally biased region" description="Basic residues" evidence="1">
    <location>
        <begin position="31"/>
        <end position="40"/>
    </location>
</feature>
<feature type="compositionally biased region" description="Polar residues" evidence="1">
    <location>
        <begin position="11"/>
        <end position="30"/>
    </location>
</feature>
<dbReference type="RefSeq" id="WP_328984896.1">
    <property type="nucleotide sequence ID" value="NZ_CP121472.1"/>
</dbReference>
<reference evidence="2 3" key="1">
    <citation type="journal article" date="2023" name="Microorganisms">
        <title>Thiorhodovibrio frisius and Trv. litoralis spp. nov., Two Novel Members from a Clade of Fastidious Purple Sulfur Bacteria That Exhibit Unique Red-Shifted Light-Harvesting Capabilities.</title>
        <authorList>
            <person name="Methner A."/>
            <person name="Kuzyk S.B."/>
            <person name="Petersen J."/>
            <person name="Bauer S."/>
            <person name="Brinkmann H."/>
            <person name="Sichau K."/>
            <person name="Wanner G."/>
            <person name="Wolf J."/>
            <person name="Neumann-Schaal M."/>
            <person name="Henke P."/>
            <person name="Tank M."/>
            <person name="Sproer C."/>
            <person name="Bunk B."/>
            <person name="Overmann J."/>
        </authorList>
    </citation>
    <scope>NUCLEOTIDE SEQUENCE [LARGE SCALE GENOMIC DNA]</scope>
    <source>
        <strain evidence="2 3">DSM 6702</strain>
    </source>
</reference>
<keyword evidence="3" id="KW-1185">Reference proteome</keyword>
<feature type="compositionally biased region" description="Basic and acidic residues" evidence="1">
    <location>
        <begin position="41"/>
        <end position="70"/>
    </location>
</feature>
<dbReference type="InterPro" id="IPR018636">
    <property type="entry name" value="DUF2058"/>
</dbReference>
<accession>A0ABZ0SDP5</accession>
<name>A0ABZ0SDP5_9GAMM</name>
<evidence type="ECO:0000313" key="3">
    <source>
        <dbReference type="Proteomes" id="UP001432180"/>
    </source>
</evidence>
<evidence type="ECO:0008006" key="4">
    <source>
        <dbReference type="Google" id="ProtNLM"/>
    </source>
</evidence>
<organism evidence="2 3">
    <name type="scientific">Thiorhodovibrio winogradskyi</name>
    <dbReference type="NCBI Taxonomy" id="77007"/>
    <lineage>
        <taxon>Bacteria</taxon>
        <taxon>Pseudomonadati</taxon>
        <taxon>Pseudomonadota</taxon>
        <taxon>Gammaproteobacteria</taxon>
        <taxon>Chromatiales</taxon>
        <taxon>Chromatiaceae</taxon>
        <taxon>Thiorhodovibrio</taxon>
    </lineage>
</organism>
<evidence type="ECO:0000256" key="1">
    <source>
        <dbReference type="SAM" id="MobiDB-lite"/>
    </source>
</evidence>
<proteinExistence type="predicted"/>
<dbReference type="EMBL" id="CP121472">
    <property type="protein sequence ID" value="WPL19148.1"/>
    <property type="molecule type" value="Genomic_DNA"/>
</dbReference>
<evidence type="ECO:0000313" key="2">
    <source>
        <dbReference type="EMBL" id="WPL19148.1"/>
    </source>
</evidence>
<dbReference type="Proteomes" id="UP001432180">
    <property type="component" value="Chromosome"/>
</dbReference>
<feature type="region of interest" description="Disordered" evidence="1">
    <location>
        <begin position="1"/>
        <end position="70"/>
    </location>
</feature>
<dbReference type="Pfam" id="PF09831">
    <property type="entry name" value="DUF2058"/>
    <property type="match status" value="1"/>
</dbReference>
<gene>
    <name evidence="2" type="ORF">Thiowin_04254</name>
</gene>
<protein>
    <recommendedName>
        <fullName evidence="4">Nucleoprotein/polynucleotide-associated enzyme</fullName>
    </recommendedName>
</protein>